<comment type="caution">
    <text evidence="2">The sequence shown here is derived from an EMBL/GenBank/DDBJ whole genome shotgun (WGS) entry which is preliminary data.</text>
</comment>
<name>A0ABN9VWF6_9DINO</name>
<dbReference type="Gene3D" id="2.30.42.10">
    <property type="match status" value="1"/>
</dbReference>
<dbReference type="Proteomes" id="UP001189429">
    <property type="component" value="Unassembled WGS sequence"/>
</dbReference>
<feature type="domain" description="PDZ" evidence="1">
    <location>
        <begin position="39"/>
        <end position="99"/>
    </location>
</feature>
<gene>
    <name evidence="2" type="ORF">PCOR1329_LOCUS61112</name>
</gene>
<reference evidence="2" key="1">
    <citation type="submission" date="2023-10" db="EMBL/GenBank/DDBJ databases">
        <authorList>
            <person name="Chen Y."/>
            <person name="Shah S."/>
            <person name="Dougan E. K."/>
            <person name="Thang M."/>
            <person name="Chan C."/>
        </authorList>
    </citation>
    <scope>NUCLEOTIDE SEQUENCE [LARGE SCALE GENOMIC DNA]</scope>
</reference>
<dbReference type="InterPro" id="IPR036034">
    <property type="entry name" value="PDZ_sf"/>
</dbReference>
<dbReference type="InterPro" id="IPR001478">
    <property type="entry name" value="PDZ"/>
</dbReference>
<dbReference type="PROSITE" id="PS50106">
    <property type="entry name" value="PDZ"/>
    <property type="match status" value="1"/>
</dbReference>
<keyword evidence="3" id="KW-1185">Reference proteome</keyword>
<evidence type="ECO:0000313" key="2">
    <source>
        <dbReference type="EMBL" id="CAK0876922.1"/>
    </source>
</evidence>
<evidence type="ECO:0000259" key="1">
    <source>
        <dbReference type="PROSITE" id="PS50106"/>
    </source>
</evidence>
<sequence length="145" mass="15949">MFSCCTDTRATDAEEVPLQGPVSEEEVKKSWANKPETFEVEVAHASGTDGLDIGHHESKYLKIKGVKDGSVGEHNKAHPDKALKEGDFIMAVNGVKGVSADMLAEMKKKQTSKKLQLLVSRLQAEVCLDRHRGLLPECRKRPQPA</sequence>
<evidence type="ECO:0000313" key="3">
    <source>
        <dbReference type="Proteomes" id="UP001189429"/>
    </source>
</evidence>
<accession>A0ABN9VWF6</accession>
<protein>
    <recommendedName>
        <fullName evidence="1">PDZ domain-containing protein</fullName>
    </recommendedName>
</protein>
<dbReference type="SUPFAM" id="SSF50156">
    <property type="entry name" value="PDZ domain-like"/>
    <property type="match status" value="1"/>
</dbReference>
<organism evidence="2 3">
    <name type="scientific">Prorocentrum cordatum</name>
    <dbReference type="NCBI Taxonomy" id="2364126"/>
    <lineage>
        <taxon>Eukaryota</taxon>
        <taxon>Sar</taxon>
        <taxon>Alveolata</taxon>
        <taxon>Dinophyceae</taxon>
        <taxon>Prorocentrales</taxon>
        <taxon>Prorocentraceae</taxon>
        <taxon>Prorocentrum</taxon>
    </lineage>
</organism>
<dbReference type="EMBL" id="CAUYUJ010017680">
    <property type="protein sequence ID" value="CAK0876922.1"/>
    <property type="molecule type" value="Genomic_DNA"/>
</dbReference>
<proteinExistence type="predicted"/>